<organism evidence="2 3">
    <name type="scientific">Paracidovorax anthurii</name>
    <dbReference type="NCBI Taxonomy" id="78229"/>
    <lineage>
        <taxon>Bacteria</taxon>
        <taxon>Pseudomonadati</taxon>
        <taxon>Pseudomonadota</taxon>
        <taxon>Betaproteobacteria</taxon>
        <taxon>Burkholderiales</taxon>
        <taxon>Comamonadaceae</taxon>
        <taxon>Paracidovorax</taxon>
    </lineage>
</organism>
<comment type="caution">
    <text evidence="2">The sequence shown here is derived from an EMBL/GenBank/DDBJ whole genome shotgun (WGS) entry which is preliminary data.</text>
</comment>
<accession>A0A328ZD18</accession>
<reference evidence="2 3" key="1">
    <citation type="submission" date="2018-06" db="EMBL/GenBank/DDBJ databases">
        <title>Genomic Encyclopedia of Archaeal and Bacterial Type Strains, Phase II (KMG-II): from individual species to whole genera.</title>
        <authorList>
            <person name="Goeker M."/>
        </authorList>
    </citation>
    <scope>NUCLEOTIDE SEQUENCE [LARGE SCALE GENOMIC DNA]</scope>
    <source>
        <strain evidence="2 3">CFPB 3232</strain>
    </source>
</reference>
<protein>
    <submittedName>
        <fullName evidence="2">Uncharacterized protein</fullName>
    </submittedName>
</protein>
<sequence>MLNDLAPRLDEAKGKDLLRRLENKRVEQALPAEMELALLWGLLQLGDVEVEPEWFALGRLPDAYSELLFAPQPAAIEIAAISDAGLAQEDEMRRTASLLCEAANRIRRGEGHHLYFHFGEESGYTPEGYVRRRKVDPEFKVTDDIAAELRAWMTSAGSAAQRAPLRVTVGRTDLVVTWNECKQSRHSNFFSTMPAEAYSLTDNPVHSTLKAKADQLRSADFQGVRCLLLADVGSRLLRNPNESMHSPGAVTGRQIIDSFLAQPRCGLDVVCVFSPRRERDFMSISRKPLTWQVSAFVRPGVEVTMSGLERLASVLPRPRFEGYQARSLQQQAAYGPDSRGWCVGTNITSGRTKMTISISARALLKLLAGRLTQDHFQHAIGMDDARGRANLFKLCLDRGEIISAVRLEPGGVDEDDDRFVIEFSKDPSASALSIGPTEGGATPSTGAP</sequence>
<name>A0A328ZD18_9BURK</name>
<evidence type="ECO:0000256" key="1">
    <source>
        <dbReference type="SAM" id="MobiDB-lite"/>
    </source>
</evidence>
<proteinExistence type="predicted"/>
<dbReference type="AlphaFoldDB" id="A0A328ZD18"/>
<feature type="region of interest" description="Disordered" evidence="1">
    <location>
        <begin position="429"/>
        <end position="448"/>
    </location>
</feature>
<dbReference type="Proteomes" id="UP000248856">
    <property type="component" value="Unassembled WGS sequence"/>
</dbReference>
<gene>
    <name evidence="2" type="ORF">AX018_101452</name>
</gene>
<evidence type="ECO:0000313" key="3">
    <source>
        <dbReference type="Proteomes" id="UP000248856"/>
    </source>
</evidence>
<dbReference type="EMBL" id="QLTA01000014">
    <property type="protein sequence ID" value="RAR83544.1"/>
    <property type="molecule type" value="Genomic_DNA"/>
</dbReference>
<evidence type="ECO:0000313" key="2">
    <source>
        <dbReference type="EMBL" id="RAR83544.1"/>
    </source>
</evidence>
<keyword evidence="3" id="KW-1185">Reference proteome</keyword>